<accession>A0A815QTG9</accession>
<protein>
    <submittedName>
        <fullName evidence="1">Uncharacterized protein</fullName>
    </submittedName>
</protein>
<evidence type="ECO:0000313" key="1">
    <source>
        <dbReference type="EMBL" id="CAF1467497.1"/>
    </source>
</evidence>
<sequence length="248" mass="29134">MYFQNTNSFIKYKLMFIPDPPLYLIDEQRLFSSKGIVISTLLNQKKRIVIHLFWHSIIQDEINDSLILNQSKLYHVYLAYIYFSISNGNINIDNTHPLDPLGRIVRQAINSRNDENDNNLILKYPALRLLKYSKINSFDIRHEGNIFLGKKDLIALHDCFLSSNDNNNNNDTIDQQQSIHYRYFADDIISCLPLTQQLNMLFKHLKCCLKRLVKQNIFVLLTDQILTSEQLKLRFQQGKSFELMSCLV</sequence>
<organism evidence="1 2">
    <name type="scientific">Adineta steineri</name>
    <dbReference type="NCBI Taxonomy" id="433720"/>
    <lineage>
        <taxon>Eukaryota</taxon>
        <taxon>Metazoa</taxon>
        <taxon>Spiralia</taxon>
        <taxon>Gnathifera</taxon>
        <taxon>Rotifera</taxon>
        <taxon>Eurotatoria</taxon>
        <taxon>Bdelloidea</taxon>
        <taxon>Adinetida</taxon>
        <taxon>Adinetidae</taxon>
        <taxon>Adineta</taxon>
    </lineage>
</organism>
<proteinExistence type="predicted"/>
<gene>
    <name evidence="1" type="ORF">IZO911_LOCUS43277</name>
</gene>
<evidence type="ECO:0000313" key="2">
    <source>
        <dbReference type="Proteomes" id="UP000663860"/>
    </source>
</evidence>
<reference evidence="1" key="1">
    <citation type="submission" date="2021-02" db="EMBL/GenBank/DDBJ databases">
        <authorList>
            <person name="Nowell W R."/>
        </authorList>
    </citation>
    <scope>NUCLEOTIDE SEQUENCE</scope>
</reference>
<name>A0A815QTG9_9BILA</name>
<dbReference type="AlphaFoldDB" id="A0A815QTG9"/>
<dbReference type="Proteomes" id="UP000663860">
    <property type="component" value="Unassembled WGS sequence"/>
</dbReference>
<comment type="caution">
    <text evidence="1">The sequence shown here is derived from an EMBL/GenBank/DDBJ whole genome shotgun (WGS) entry which is preliminary data.</text>
</comment>
<dbReference type="EMBL" id="CAJNOE010002096">
    <property type="protein sequence ID" value="CAF1467497.1"/>
    <property type="molecule type" value="Genomic_DNA"/>
</dbReference>